<dbReference type="SUPFAM" id="SSF54506">
    <property type="entry name" value="Diaminopimelate epimerase-like"/>
    <property type="match status" value="2"/>
</dbReference>
<dbReference type="HAMAP" id="MF_00197">
    <property type="entry name" value="DAP_epimerase"/>
    <property type="match status" value="1"/>
</dbReference>
<feature type="binding site" evidence="3">
    <location>
        <position position="64"/>
    </location>
    <ligand>
        <name>substrate</name>
    </ligand>
</feature>
<protein>
    <recommendedName>
        <fullName evidence="3 4">Diaminopimelate epimerase</fullName>
        <shortName evidence="3">DAP epimerase</shortName>
        <ecNumber evidence="3 4">5.1.1.7</ecNumber>
    </recommendedName>
    <alternativeName>
        <fullName evidence="3">PLP-independent amino acid racemase</fullName>
    </alternativeName>
</protein>
<dbReference type="RefSeq" id="WP_254089861.1">
    <property type="nucleotide sequence ID" value="NZ_JAHESC010000010.1"/>
</dbReference>
<feature type="binding site" evidence="3">
    <location>
        <position position="13"/>
    </location>
    <ligand>
        <name>substrate</name>
    </ligand>
</feature>
<comment type="function">
    <text evidence="3">Catalyzes the stereoinversion of LL-2,6-diaminopimelate (L,L-DAP) to meso-diaminopimelate (meso-DAP), a precursor of L-lysine and an essential component of the bacterial peptidoglycan.</text>
</comment>
<keyword evidence="3" id="KW-0028">Amino-acid biosynthesis</keyword>
<evidence type="ECO:0000313" key="5">
    <source>
        <dbReference type="EMBL" id="MBT1686624.1"/>
    </source>
</evidence>
<comment type="pathway">
    <text evidence="3">Amino-acid biosynthesis; L-lysine biosynthesis via DAP pathway; DL-2,6-diaminopimelate from LL-2,6-diaminopimelate: step 1/1.</text>
</comment>
<dbReference type="GO" id="GO:0009089">
    <property type="term" value="P:lysine biosynthetic process via diaminopimelate"/>
    <property type="evidence" value="ECO:0007669"/>
    <property type="project" value="UniProtKB-UniRule"/>
</dbReference>
<feature type="site" description="Could be important to modulate the pK values of the two catalytic cysteine residues" evidence="3">
    <location>
        <position position="137"/>
    </location>
</feature>
<feature type="site" description="Could be important to modulate the pK values of the two catalytic cysteine residues" evidence="3">
    <location>
        <position position="187"/>
    </location>
</feature>
<comment type="subunit">
    <text evidence="3">Homodimer.</text>
</comment>
<dbReference type="Gene3D" id="3.10.310.10">
    <property type="entry name" value="Diaminopimelate Epimerase, Chain A, domain 1"/>
    <property type="match status" value="2"/>
</dbReference>
<dbReference type="PANTHER" id="PTHR31689">
    <property type="entry name" value="DIAMINOPIMELATE EPIMERASE, CHLOROPLASTIC"/>
    <property type="match status" value="1"/>
</dbReference>
<dbReference type="InterPro" id="IPR001653">
    <property type="entry name" value="DAP_epimerase_DapF"/>
</dbReference>
<evidence type="ECO:0000313" key="6">
    <source>
        <dbReference type="Proteomes" id="UP001319180"/>
    </source>
</evidence>
<gene>
    <name evidence="3 5" type="primary">dapF</name>
    <name evidence="5" type="ORF">KK078_08660</name>
</gene>
<keyword evidence="3" id="KW-0963">Cytoplasm</keyword>
<dbReference type="GO" id="GO:0008837">
    <property type="term" value="F:diaminopimelate epimerase activity"/>
    <property type="evidence" value="ECO:0007669"/>
    <property type="project" value="UniProtKB-UniRule"/>
</dbReference>
<evidence type="ECO:0000256" key="3">
    <source>
        <dbReference type="HAMAP-Rule" id="MF_00197"/>
    </source>
</evidence>
<organism evidence="5 6">
    <name type="scientific">Dawidia soli</name>
    <dbReference type="NCBI Taxonomy" id="2782352"/>
    <lineage>
        <taxon>Bacteria</taxon>
        <taxon>Pseudomonadati</taxon>
        <taxon>Bacteroidota</taxon>
        <taxon>Cytophagia</taxon>
        <taxon>Cytophagales</taxon>
        <taxon>Chryseotaleaceae</taxon>
        <taxon>Dawidia</taxon>
    </lineage>
</organism>
<dbReference type="GO" id="GO:0005829">
    <property type="term" value="C:cytosol"/>
    <property type="evidence" value="ECO:0007669"/>
    <property type="project" value="TreeGrafter"/>
</dbReference>
<evidence type="ECO:0000256" key="1">
    <source>
        <dbReference type="ARBA" id="ARBA00010219"/>
    </source>
</evidence>
<sequence>MRLHFYKYQATGNDFVVLDNRAGYLKLSQDQIARICHRKFGVGADGLMLIEKHPSLHFHLEYYNSDGSQSLCGNGSRAAVHMAAHLGLLDKAATFQAYDGPHDAELLPSGIIRLRMGDVKGHTRHGDDYFIHTGSPHYVRFVDDVQAYPVVEEGRKIRYSDPFKPGGTNVNMVQRLPNNTLFVRTYERGVEDETLSCGTGITAAALAAALEGYSSPVAIKALGGELSVEFTRAADGSFTDVYLIGPAQCVFEGDVEV</sequence>
<dbReference type="EMBL" id="JAHESC010000010">
    <property type="protein sequence ID" value="MBT1686624.1"/>
    <property type="molecule type" value="Genomic_DNA"/>
</dbReference>
<feature type="active site" description="Proton acceptor" evidence="3">
    <location>
        <position position="197"/>
    </location>
</feature>
<comment type="catalytic activity">
    <reaction evidence="3">
        <text>(2S,6S)-2,6-diaminopimelate = meso-2,6-diaminopimelate</text>
        <dbReference type="Rhea" id="RHEA:15393"/>
        <dbReference type="ChEBI" id="CHEBI:57609"/>
        <dbReference type="ChEBI" id="CHEBI:57791"/>
        <dbReference type="EC" id="5.1.1.7"/>
    </reaction>
</comment>
<evidence type="ECO:0000256" key="2">
    <source>
        <dbReference type="ARBA" id="ARBA00023235"/>
    </source>
</evidence>
<dbReference type="Pfam" id="PF01678">
    <property type="entry name" value="DAP_epimerase"/>
    <property type="match status" value="2"/>
</dbReference>
<keyword evidence="6" id="KW-1185">Reference proteome</keyword>
<reference evidence="5 6" key="1">
    <citation type="submission" date="2021-05" db="EMBL/GenBank/DDBJ databases">
        <title>A Polyphasic approach of four new species of the genus Ohtaekwangia: Ohtaekwangia histidinii sp. nov., Ohtaekwangia cretensis sp. nov., Ohtaekwangia indiensis sp. nov., Ohtaekwangia reichenbachii sp. nov. from diverse environment.</title>
        <authorList>
            <person name="Octaviana S."/>
        </authorList>
    </citation>
    <scope>NUCLEOTIDE SEQUENCE [LARGE SCALE GENOMIC DNA]</scope>
    <source>
        <strain evidence="5 6">PWU37</strain>
    </source>
</reference>
<accession>A0AAP2D7L6</accession>
<dbReference type="NCBIfam" id="TIGR00652">
    <property type="entry name" value="DapF"/>
    <property type="match status" value="1"/>
</dbReference>
<feature type="binding site" evidence="3">
    <location>
        <begin position="187"/>
        <end position="188"/>
    </location>
    <ligand>
        <name>substrate</name>
    </ligand>
</feature>
<comment type="caution">
    <text evidence="5">The sequence shown here is derived from an EMBL/GenBank/DDBJ whole genome shotgun (WGS) entry which is preliminary data.</text>
</comment>
<proteinExistence type="inferred from homology"/>
<comment type="similarity">
    <text evidence="1 3">Belongs to the diaminopimelate epimerase family.</text>
</comment>
<evidence type="ECO:0000256" key="4">
    <source>
        <dbReference type="NCBIfam" id="TIGR00652"/>
    </source>
</evidence>
<dbReference type="PANTHER" id="PTHR31689:SF0">
    <property type="entry name" value="DIAMINOPIMELATE EPIMERASE"/>
    <property type="match status" value="1"/>
</dbReference>
<keyword evidence="2 3" id="KW-0413">Isomerase</keyword>
<dbReference type="AlphaFoldDB" id="A0AAP2D7L6"/>
<feature type="binding site" evidence="3">
    <location>
        <begin position="198"/>
        <end position="199"/>
    </location>
    <ligand>
        <name>substrate</name>
    </ligand>
</feature>
<name>A0AAP2D7L6_9BACT</name>
<keyword evidence="3" id="KW-0457">Lysine biosynthesis</keyword>
<feature type="binding site" evidence="3">
    <location>
        <position position="169"/>
    </location>
    <ligand>
        <name>substrate</name>
    </ligand>
</feature>
<comment type="subcellular location">
    <subcellularLocation>
        <location evidence="3">Cytoplasm</location>
    </subcellularLocation>
</comment>
<dbReference type="EC" id="5.1.1.7" evidence="3 4"/>
<feature type="active site" description="Proton donor" evidence="3">
    <location>
        <position position="72"/>
    </location>
</feature>
<comment type="caution">
    <text evidence="3">Lacks conserved residue(s) required for the propagation of feature annotation.</text>
</comment>
<feature type="binding site" evidence="3">
    <location>
        <begin position="73"/>
        <end position="74"/>
    </location>
    <ligand>
        <name>substrate</name>
    </ligand>
</feature>
<dbReference type="Proteomes" id="UP001319180">
    <property type="component" value="Unassembled WGS sequence"/>
</dbReference>